<feature type="transmembrane region" description="Helical" evidence="1">
    <location>
        <begin position="234"/>
        <end position="253"/>
    </location>
</feature>
<feature type="transmembrane region" description="Helical" evidence="1">
    <location>
        <begin position="15"/>
        <end position="34"/>
    </location>
</feature>
<protein>
    <submittedName>
        <fullName evidence="2">Uncharacterized protein</fullName>
    </submittedName>
</protein>
<proteinExistence type="predicted"/>
<reference evidence="2" key="1">
    <citation type="submission" date="2020-04" db="EMBL/GenBank/DDBJ databases">
        <authorList>
            <person name="Zhang T."/>
        </authorList>
    </citation>
    <scope>NUCLEOTIDE SEQUENCE</scope>
    <source>
        <strain evidence="2">HKST-UBA11</strain>
    </source>
</reference>
<feature type="transmembrane region" description="Helical" evidence="1">
    <location>
        <begin position="153"/>
        <end position="178"/>
    </location>
</feature>
<evidence type="ECO:0000256" key="1">
    <source>
        <dbReference type="SAM" id="Phobius"/>
    </source>
</evidence>
<organism evidence="2 3">
    <name type="scientific">Candidatus Dojkabacteria bacterium</name>
    <dbReference type="NCBI Taxonomy" id="2099670"/>
    <lineage>
        <taxon>Bacteria</taxon>
        <taxon>Candidatus Dojkabacteria</taxon>
    </lineage>
</organism>
<feature type="transmembrane region" description="Helical" evidence="1">
    <location>
        <begin position="121"/>
        <end position="141"/>
    </location>
</feature>
<feature type="transmembrane region" description="Helical" evidence="1">
    <location>
        <begin position="184"/>
        <end position="203"/>
    </location>
</feature>
<dbReference type="AlphaFoldDB" id="A0A955L8E6"/>
<sequence>MLNFFTTREASTRRLGLLVVGILVSIIIINLAGLTRLESSSVRVGLSGSEAQKVKDILTQNDSLDIQEIEESTNDEGETAFYLYLDSGDVPQDTLDAFGEEELQVELSTVTEQYPITVSGVVVYLVGMHLILIISLATIFWKKLDKKGMFALVARSVLGFYVVILPITALASIFVYLGWYVSDFSIGVLSLIILLAAITQIAISYQVSNASQETEGTMNISKEFEMYFIDNQNFLLKALLLVGLLFVPFLFLYEFRIEILLVLAALVKSFGSVFSVFTLSDSLFIASSKPTKKRAKAKRK</sequence>
<reference evidence="2" key="2">
    <citation type="journal article" date="2021" name="Microbiome">
        <title>Successional dynamics and alternative stable states in a saline activated sludge microbial community over 9 years.</title>
        <authorList>
            <person name="Wang Y."/>
            <person name="Ye J."/>
            <person name="Ju F."/>
            <person name="Liu L."/>
            <person name="Boyd J.A."/>
            <person name="Deng Y."/>
            <person name="Parks D.H."/>
            <person name="Jiang X."/>
            <person name="Yin X."/>
            <person name="Woodcroft B.J."/>
            <person name="Tyson G.W."/>
            <person name="Hugenholtz P."/>
            <person name="Polz M.F."/>
            <person name="Zhang T."/>
        </authorList>
    </citation>
    <scope>NUCLEOTIDE SEQUENCE</scope>
    <source>
        <strain evidence="2">HKST-UBA11</strain>
    </source>
</reference>
<feature type="transmembrane region" description="Helical" evidence="1">
    <location>
        <begin position="259"/>
        <end position="286"/>
    </location>
</feature>
<comment type="caution">
    <text evidence="2">The sequence shown here is derived from an EMBL/GenBank/DDBJ whole genome shotgun (WGS) entry which is preliminary data.</text>
</comment>
<keyword evidence="1" id="KW-0812">Transmembrane</keyword>
<dbReference type="EMBL" id="JAGQLH010000028">
    <property type="protein sequence ID" value="MCA9385576.1"/>
    <property type="molecule type" value="Genomic_DNA"/>
</dbReference>
<dbReference type="Proteomes" id="UP000754563">
    <property type="component" value="Unassembled WGS sequence"/>
</dbReference>
<keyword evidence="1" id="KW-0472">Membrane</keyword>
<evidence type="ECO:0000313" key="3">
    <source>
        <dbReference type="Proteomes" id="UP000754563"/>
    </source>
</evidence>
<accession>A0A955L8E6</accession>
<gene>
    <name evidence="2" type="ORF">KC717_02925</name>
</gene>
<evidence type="ECO:0000313" key="2">
    <source>
        <dbReference type="EMBL" id="MCA9385576.1"/>
    </source>
</evidence>
<keyword evidence="1" id="KW-1133">Transmembrane helix</keyword>
<name>A0A955L8E6_9BACT</name>